<dbReference type="RefSeq" id="WP_142258793.1">
    <property type="nucleotide sequence ID" value="NZ_BMPV01000003.1"/>
</dbReference>
<dbReference type="GO" id="GO:0005737">
    <property type="term" value="C:cytoplasm"/>
    <property type="evidence" value="ECO:0007669"/>
    <property type="project" value="TreeGrafter"/>
</dbReference>
<keyword evidence="3" id="KW-1185">Reference proteome</keyword>
<proteinExistence type="predicted"/>
<dbReference type="PANTHER" id="PTHR48079:SF6">
    <property type="entry name" value="NAD(P)-BINDING DOMAIN-CONTAINING PROTEIN-RELATED"/>
    <property type="match status" value="1"/>
</dbReference>
<dbReference type="InterPro" id="IPR036291">
    <property type="entry name" value="NAD(P)-bd_dom_sf"/>
</dbReference>
<protein>
    <submittedName>
        <fullName evidence="2">2'-hydroxyisoflavone reductase</fullName>
    </submittedName>
</protein>
<feature type="domain" description="NAD-dependent epimerase/dehydratase" evidence="1">
    <location>
        <begin position="3"/>
        <end position="86"/>
    </location>
</feature>
<dbReference type="Proteomes" id="UP000319213">
    <property type="component" value="Unassembled WGS sequence"/>
</dbReference>
<evidence type="ECO:0000313" key="2">
    <source>
        <dbReference type="EMBL" id="TQM74649.1"/>
    </source>
</evidence>
<dbReference type="EMBL" id="VFPQ01000001">
    <property type="protein sequence ID" value="TQM74649.1"/>
    <property type="molecule type" value="Genomic_DNA"/>
</dbReference>
<evidence type="ECO:0000259" key="1">
    <source>
        <dbReference type="Pfam" id="PF01370"/>
    </source>
</evidence>
<gene>
    <name evidence="2" type="ORF">FHX40_1330</name>
</gene>
<dbReference type="Pfam" id="PF01370">
    <property type="entry name" value="Epimerase"/>
    <property type="match status" value="1"/>
</dbReference>
<dbReference type="GO" id="GO:0004029">
    <property type="term" value="F:aldehyde dehydrogenase (NAD+) activity"/>
    <property type="evidence" value="ECO:0007669"/>
    <property type="project" value="TreeGrafter"/>
</dbReference>
<dbReference type="SUPFAM" id="SSF51735">
    <property type="entry name" value="NAD(P)-binding Rossmann-fold domains"/>
    <property type="match status" value="1"/>
</dbReference>
<sequence>MKILVIGGTAFLGRAIVEEALRRGHEVTTFNRGKSATDVPGVETVRGDREVRADLERLVDGRTWDVVVDVFGLVPRVVADSARAFSGKAGMYAYISSVSAILDFPVKPVDENSPLHECSPDAGPDDGNYELFKAGSERAVERYFDGEKLILSPGVILGPYENVGRLPAWLERVRRGGRFVAPGHPDRPLQLIDARDVAIFLLDQAERGVGDRFIVGSRPGATTFGELLAECARATGSDAEPVWMDDAFLLEQQVGPWNELPLWAPEQPAFAAVFQLSTEKAHAAGLRCRPIAETVRDTWAWLSSVGFTHEPPATNRGKVPRPGIDPEKEARILAAWDARGR</sequence>
<comment type="caution">
    <text evidence="2">The sequence shown here is derived from an EMBL/GenBank/DDBJ whole genome shotgun (WGS) entry which is preliminary data.</text>
</comment>
<dbReference type="OrthoDB" id="7941246at2"/>
<evidence type="ECO:0000313" key="3">
    <source>
        <dbReference type="Proteomes" id="UP000319213"/>
    </source>
</evidence>
<accession>A0A543IVP8</accession>
<dbReference type="InterPro" id="IPR051783">
    <property type="entry name" value="NAD(P)-dependent_oxidoreduct"/>
</dbReference>
<reference evidence="2 3" key="1">
    <citation type="submission" date="2019-06" db="EMBL/GenBank/DDBJ databases">
        <title>Sequencing the genomes of 1000 actinobacteria strains.</title>
        <authorList>
            <person name="Klenk H.-P."/>
        </authorList>
    </citation>
    <scope>NUCLEOTIDE SEQUENCE [LARGE SCALE GENOMIC DNA]</scope>
    <source>
        <strain evidence="2 3">DSM 43186</strain>
    </source>
</reference>
<dbReference type="AlphaFoldDB" id="A0A543IVP8"/>
<dbReference type="InterPro" id="IPR001509">
    <property type="entry name" value="Epimerase_deHydtase"/>
</dbReference>
<name>A0A543IVP8_9ACTN</name>
<dbReference type="PANTHER" id="PTHR48079">
    <property type="entry name" value="PROTEIN YEEZ"/>
    <property type="match status" value="1"/>
</dbReference>
<dbReference type="Gene3D" id="3.40.50.720">
    <property type="entry name" value="NAD(P)-binding Rossmann-like Domain"/>
    <property type="match status" value="1"/>
</dbReference>
<organism evidence="2 3">
    <name type="scientific">Thermopolyspora flexuosa</name>
    <dbReference type="NCBI Taxonomy" id="103836"/>
    <lineage>
        <taxon>Bacteria</taxon>
        <taxon>Bacillati</taxon>
        <taxon>Actinomycetota</taxon>
        <taxon>Actinomycetes</taxon>
        <taxon>Streptosporangiales</taxon>
        <taxon>Streptosporangiaceae</taxon>
        <taxon>Thermopolyspora</taxon>
    </lineage>
</organism>